<evidence type="ECO:0000256" key="3">
    <source>
        <dbReference type="ARBA" id="ARBA00023125"/>
    </source>
</evidence>
<keyword evidence="4" id="KW-0804">Transcription</keyword>
<evidence type="ECO:0000256" key="4">
    <source>
        <dbReference type="ARBA" id="ARBA00023163"/>
    </source>
</evidence>
<evidence type="ECO:0000259" key="7">
    <source>
        <dbReference type="PROSITE" id="PS50048"/>
    </source>
</evidence>
<dbReference type="PANTHER" id="PTHR31845">
    <property type="entry name" value="FINGER DOMAIN PROTEIN, PUTATIVE-RELATED"/>
    <property type="match status" value="1"/>
</dbReference>
<dbReference type="SUPFAM" id="SSF57701">
    <property type="entry name" value="Zn2/Cys6 DNA-binding domain"/>
    <property type="match status" value="1"/>
</dbReference>
<evidence type="ECO:0000313" key="8">
    <source>
        <dbReference type="EMBL" id="BEI92124.1"/>
    </source>
</evidence>
<dbReference type="InterPro" id="IPR001138">
    <property type="entry name" value="Zn2Cys6_DnaBD"/>
</dbReference>
<proteinExistence type="predicted"/>
<reference evidence="8" key="1">
    <citation type="journal article" date="2023" name="BMC Genomics">
        <title>Chromosome-level genome assemblies of Cutaneotrichosporon spp. (Trichosporonales, Basidiomycota) reveal imbalanced evolution between nucleotide sequences and chromosome synteny.</title>
        <authorList>
            <person name="Kobayashi Y."/>
            <person name="Kayamori A."/>
            <person name="Aoki K."/>
            <person name="Shiwa Y."/>
            <person name="Matsutani M."/>
            <person name="Fujita N."/>
            <person name="Sugita T."/>
            <person name="Iwasaki W."/>
            <person name="Tanaka N."/>
            <person name="Takashima M."/>
        </authorList>
    </citation>
    <scope>NUCLEOTIDE SEQUENCE</scope>
    <source>
        <strain evidence="8">HIS019</strain>
    </source>
</reference>
<accession>A0AA48L524</accession>
<dbReference type="AlphaFoldDB" id="A0AA48L524"/>
<keyword evidence="2" id="KW-0805">Transcription regulation</keyword>
<dbReference type="GO" id="GO:0005634">
    <property type="term" value="C:nucleus"/>
    <property type="evidence" value="ECO:0007669"/>
    <property type="project" value="UniProtKB-SubCell"/>
</dbReference>
<dbReference type="GO" id="GO:0008270">
    <property type="term" value="F:zinc ion binding"/>
    <property type="evidence" value="ECO:0007669"/>
    <property type="project" value="InterPro"/>
</dbReference>
<dbReference type="PANTHER" id="PTHR31845:SF19">
    <property type="entry name" value="TRANSCRIPTION FACTOR DOMAIN-CONTAINING PROTEIN"/>
    <property type="match status" value="1"/>
</dbReference>
<dbReference type="RefSeq" id="XP_060457389.1">
    <property type="nucleotide sequence ID" value="XM_060600835.1"/>
</dbReference>
<dbReference type="InterPro" id="IPR051089">
    <property type="entry name" value="prtT"/>
</dbReference>
<gene>
    <name evidence="8" type="ORF">CcaverHIS019_0409440</name>
</gene>
<feature type="compositionally biased region" description="Basic and acidic residues" evidence="6">
    <location>
        <begin position="35"/>
        <end position="44"/>
    </location>
</feature>
<dbReference type="EMBL" id="AP028215">
    <property type="protein sequence ID" value="BEI92124.1"/>
    <property type="molecule type" value="Genomic_DNA"/>
</dbReference>
<sequence>MTDHRPHGPPGSGATNGMPARTYYDSGNGNGNARGDGEPPRKKIKDELPSVLVREKKQKACANCRRAKLKCIVNDDFTECVRCLSRKERCVFYPRGHDEDYQQTIANDISAIAVQTQHLTRAMYHIMHHMMAQNAMPALDPPLPMYEAPERETSLQGWSAERNRELGKKRKSSSPRDDSFSQFAGAGPNFMRPADMHVGMGMTESNHQQSGAIQNGPLPQGPAALQQNGAMSVLGGLVSFDNQRTPNDPSISPIDTASFGPTSQGSVPPQVLGTSSLAGGAFGLLSAPRPSVSPEASMASLPVDHDQFGASDPRPNIVKRGVISNDDATILVDFFHSKLVRWLFGYRLEFDKFPYIPNGPCVMTPFILSVLCFISSERIPAMHGLQHTLGNEVNQLLLNSPADSFLSTLDSPFSSNAAHLNAIGVGSGSRDDGDGEDELDPELGIGPEEIVGACMLAMFTVDRDIASAIAASAFSWARGWIKWNSLTIPLPPTLGEVCGLLPIKRDATQEDMARIWLLCYIVDGTEALQRDSAILIRRDPSPYCHLLLPDTVLHGKQRRPNDVLLAFHARLISLLREWYCRRANVDATVDGMVKLANSTNANLDWWRTELDSYKLDGMWMRHINLFWEFARMLVNRTTAKSIGNKPEAIPSWTIGTQAAVGFLEKCSQWPQPDELSFIPPAYLNMMSLAGTVVFESIKEQQRQGDMSAVRPAEVMPLLNTVADMLEKGGVPDTHPARHHARQLRECAATRSSQ</sequence>
<keyword evidence="3" id="KW-0238">DNA-binding</keyword>
<evidence type="ECO:0000256" key="2">
    <source>
        <dbReference type="ARBA" id="ARBA00023015"/>
    </source>
</evidence>
<protein>
    <recommendedName>
        <fullName evidence="7">Zn(2)-C6 fungal-type domain-containing protein</fullName>
    </recommendedName>
</protein>
<dbReference type="CDD" id="cd00067">
    <property type="entry name" value="GAL4"/>
    <property type="match status" value="1"/>
</dbReference>
<dbReference type="GO" id="GO:0000976">
    <property type="term" value="F:transcription cis-regulatory region binding"/>
    <property type="evidence" value="ECO:0007669"/>
    <property type="project" value="TreeGrafter"/>
</dbReference>
<evidence type="ECO:0000256" key="1">
    <source>
        <dbReference type="ARBA" id="ARBA00004123"/>
    </source>
</evidence>
<evidence type="ECO:0000256" key="6">
    <source>
        <dbReference type="SAM" id="MobiDB-lite"/>
    </source>
</evidence>
<name>A0AA48L524_9TREE</name>
<organism evidence="8 9">
    <name type="scientific">Cutaneotrichosporon cavernicola</name>
    <dbReference type="NCBI Taxonomy" id="279322"/>
    <lineage>
        <taxon>Eukaryota</taxon>
        <taxon>Fungi</taxon>
        <taxon>Dikarya</taxon>
        <taxon>Basidiomycota</taxon>
        <taxon>Agaricomycotina</taxon>
        <taxon>Tremellomycetes</taxon>
        <taxon>Trichosporonales</taxon>
        <taxon>Trichosporonaceae</taxon>
        <taxon>Cutaneotrichosporon</taxon>
    </lineage>
</organism>
<keyword evidence="5" id="KW-0539">Nucleus</keyword>
<feature type="region of interest" description="Disordered" evidence="6">
    <location>
        <begin position="242"/>
        <end position="270"/>
    </location>
</feature>
<dbReference type="Gene3D" id="4.10.240.10">
    <property type="entry name" value="Zn(2)-C6 fungal-type DNA-binding domain"/>
    <property type="match status" value="1"/>
</dbReference>
<feature type="region of interest" description="Disordered" evidence="6">
    <location>
        <begin position="149"/>
        <end position="189"/>
    </location>
</feature>
<dbReference type="InterPro" id="IPR036864">
    <property type="entry name" value="Zn2-C6_fun-type_DNA-bd_sf"/>
</dbReference>
<evidence type="ECO:0000256" key="5">
    <source>
        <dbReference type="ARBA" id="ARBA00023242"/>
    </source>
</evidence>
<keyword evidence="9" id="KW-1185">Reference proteome</keyword>
<feature type="domain" description="Zn(2)-C6 fungal-type" evidence="7">
    <location>
        <begin position="60"/>
        <end position="92"/>
    </location>
</feature>
<comment type="subcellular location">
    <subcellularLocation>
        <location evidence="1">Nucleus</location>
    </subcellularLocation>
</comment>
<dbReference type="PROSITE" id="PS50048">
    <property type="entry name" value="ZN2_CY6_FUNGAL_2"/>
    <property type="match status" value="1"/>
</dbReference>
<dbReference type="Proteomes" id="UP001233271">
    <property type="component" value="Chromosome 4"/>
</dbReference>
<dbReference type="SMART" id="SM00066">
    <property type="entry name" value="GAL4"/>
    <property type="match status" value="1"/>
</dbReference>
<feature type="region of interest" description="Disordered" evidence="6">
    <location>
        <begin position="1"/>
        <end position="44"/>
    </location>
</feature>
<dbReference type="PROSITE" id="PS00463">
    <property type="entry name" value="ZN2_CY6_FUNGAL_1"/>
    <property type="match status" value="1"/>
</dbReference>
<dbReference type="GeneID" id="85495994"/>
<evidence type="ECO:0000313" key="9">
    <source>
        <dbReference type="Proteomes" id="UP001233271"/>
    </source>
</evidence>
<dbReference type="KEGG" id="ccac:CcaHIS019_0409440"/>
<dbReference type="CDD" id="cd12148">
    <property type="entry name" value="fungal_TF_MHR"/>
    <property type="match status" value="1"/>
</dbReference>
<dbReference type="GO" id="GO:0000981">
    <property type="term" value="F:DNA-binding transcription factor activity, RNA polymerase II-specific"/>
    <property type="evidence" value="ECO:0007669"/>
    <property type="project" value="InterPro"/>
</dbReference>